<feature type="compositionally biased region" description="Low complexity" evidence="1">
    <location>
        <begin position="96"/>
        <end position="106"/>
    </location>
</feature>
<feature type="region of interest" description="Disordered" evidence="1">
    <location>
        <begin position="54"/>
        <end position="106"/>
    </location>
</feature>
<gene>
    <name evidence="2" type="ORF">UFOPK1561_00792</name>
</gene>
<dbReference type="AlphaFoldDB" id="A0A6J6D8D4"/>
<name>A0A6J6D8D4_9ZZZZ</name>
<reference evidence="2" key="1">
    <citation type="submission" date="2020-05" db="EMBL/GenBank/DDBJ databases">
        <authorList>
            <person name="Chiriac C."/>
            <person name="Salcher M."/>
            <person name="Ghai R."/>
            <person name="Kavagutti S V."/>
        </authorList>
    </citation>
    <scope>NUCLEOTIDE SEQUENCE</scope>
</reference>
<evidence type="ECO:0000313" key="2">
    <source>
        <dbReference type="EMBL" id="CAB4559079.1"/>
    </source>
</evidence>
<sequence>MKKLFWLTVGIFAGIEIKKQIDKNPNAQALVADVTARAKEFGETASEAFYERTAELTGTARPSSSKAKSGSKPTARKSATRKTPAAKSTKSKTAAKKSSPSKPVAK</sequence>
<evidence type="ECO:0000256" key="1">
    <source>
        <dbReference type="SAM" id="MobiDB-lite"/>
    </source>
</evidence>
<organism evidence="2">
    <name type="scientific">freshwater metagenome</name>
    <dbReference type="NCBI Taxonomy" id="449393"/>
    <lineage>
        <taxon>unclassified sequences</taxon>
        <taxon>metagenomes</taxon>
        <taxon>ecological metagenomes</taxon>
    </lineage>
</organism>
<accession>A0A6J6D8D4</accession>
<dbReference type="EMBL" id="CAEZSZ010000099">
    <property type="protein sequence ID" value="CAB4559079.1"/>
    <property type="molecule type" value="Genomic_DNA"/>
</dbReference>
<protein>
    <submittedName>
        <fullName evidence="2">Unannotated protein</fullName>
    </submittedName>
</protein>
<proteinExistence type="predicted"/>
<feature type="compositionally biased region" description="Low complexity" evidence="1">
    <location>
        <begin position="63"/>
        <end position="72"/>
    </location>
</feature>